<keyword evidence="2" id="KW-1185">Reference proteome</keyword>
<dbReference type="EMBL" id="JAUEPL010000035">
    <property type="protein sequence ID" value="MDN3296593.1"/>
    <property type="molecule type" value="Genomic_DNA"/>
</dbReference>
<reference evidence="1" key="1">
    <citation type="submission" date="2023-06" db="EMBL/GenBank/DDBJ databases">
        <title>WGS-Sequencing of Streptomyces ficellus isolate 21 collected from sand in Gara Djebilet Iron Mine in Algeria.</title>
        <authorList>
            <person name="Zegers G.P."/>
            <person name="Gomez A."/>
            <person name="Gueddou A."/>
            <person name="Zahara A.F."/>
            <person name="Worth M."/>
            <person name="Sevigny J.L."/>
            <person name="Tisa L."/>
        </authorList>
    </citation>
    <scope>NUCLEOTIDE SEQUENCE</scope>
    <source>
        <strain evidence="1">AS11</strain>
    </source>
</reference>
<sequence>MPDRIADQALRETDGHLDRYWRQLQPLYVRHENEPGARSQSGLKPTR</sequence>
<gene>
    <name evidence="1" type="ORF">QWM81_21600</name>
</gene>
<comment type="caution">
    <text evidence="1">The sequence shown here is derived from an EMBL/GenBank/DDBJ whole genome shotgun (WGS) entry which is preliminary data.</text>
</comment>
<accession>A0ABT7ZAQ8</accession>
<dbReference type="RefSeq" id="WP_290113863.1">
    <property type="nucleotide sequence ID" value="NZ_JAUEPL010000035.1"/>
</dbReference>
<protein>
    <submittedName>
        <fullName evidence="1">Uncharacterized protein</fullName>
    </submittedName>
</protein>
<dbReference type="Proteomes" id="UP001174050">
    <property type="component" value="Unassembled WGS sequence"/>
</dbReference>
<evidence type="ECO:0000313" key="1">
    <source>
        <dbReference type="EMBL" id="MDN3296593.1"/>
    </source>
</evidence>
<proteinExistence type="predicted"/>
<name>A0ABT7ZAQ8_9ACTN</name>
<evidence type="ECO:0000313" key="2">
    <source>
        <dbReference type="Proteomes" id="UP001174050"/>
    </source>
</evidence>
<organism evidence="1 2">
    <name type="scientific">Streptomyces ficellus</name>
    <dbReference type="NCBI Taxonomy" id="1977088"/>
    <lineage>
        <taxon>Bacteria</taxon>
        <taxon>Bacillati</taxon>
        <taxon>Actinomycetota</taxon>
        <taxon>Actinomycetes</taxon>
        <taxon>Kitasatosporales</taxon>
        <taxon>Streptomycetaceae</taxon>
        <taxon>Streptomyces</taxon>
    </lineage>
</organism>